<dbReference type="EMBL" id="CP073754">
    <property type="protein sequence ID" value="QWF71689.1"/>
    <property type="molecule type" value="Genomic_DNA"/>
</dbReference>
<protein>
    <recommendedName>
        <fullName evidence="3">Exopolysaccharide biosynthesis operon protein EpsL</fullName>
    </recommendedName>
</protein>
<name>A0A975RAV2_9GAMM</name>
<proteinExistence type="predicted"/>
<organism evidence="1 2">
    <name type="scientific">Methylomonas paludis</name>
    <dbReference type="NCBI Taxonomy" id="1173101"/>
    <lineage>
        <taxon>Bacteria</taxon>
        <taxon>Pseudomonadati</taxon>
        <taxon>Pseudomonadota</taxon>
        <taxon>Gammaproteobacteria</taxon>
        <taxon>Methylococcales</taxon>
        <taxon>Methylococcaceae</taxon>
        <taxon>Methylomonas</taxon>
    </lineage>
</organism>
<gene>
    <name evidence="1" type="ORF">KEF85_04215</name>
</gene>
<accession>A0A975RAV2</accession>
<dbReference type="Proteomes" id="UP000676649">
    <property type="component" value="Chromosome"/>
</dbReference>
<evidence type="ECO:0008006" key="3">
    <source>
        <dbReference type="Google" id="ProtNLM"/>
    </source>
</evidence>
<evidence type="ECO:0000313" key="1">
    <source>
        <dbReference type="EMBL" id="QWF71689.1"/>
    </source>
</evidence>
<dbReference type="KEGG" id="mpad:KEF85_04215"/>
<sequence length="407" mass="47078">MNKYIPLTGGLLFCLQLTNPGLAVAGERDYFQPYIYEKSYFDSNLLLLPDKNNRAYTWSGASRSDIVNQLTLGTKLDYAYKRQKIHADFSVRDNRYANNQPLNYLGTDDKLSMEWRAGKHLYGEMGYGYQQVLDSFIYYQTPLKNIITFNNAYFDAKYTWHPRWTLKGGMEFMDSANSNEQRVSFDRQIAKTVISLNYLIGTNYTQTIEYTSSYVNNVNRRPNYVTEAENKYTIDTIGIRSFWYLSPKKLHLITEISEAQLKNSHFSVRDFSDTIGRLTFKWDVNAKVHWSFMIWKNVYPSQGSYGSYVVSEGISPSLEWNAQNKLTFKAKYLNRHDNYTGPSFVQQTIGTASTRTDNVTQLQTEAIYAPNKNVEIGLTLTAENRHSSISDWSYTDYISAVNAKFTF</sequence>
<dbReference type="RefSeq" id="WP_215583471.1">
    <property type="nucleotide sequence ID" value="NZ_CP073754.1"/>
</dbReference>
<reference evidence="1" key="1">
    <citation type="submission" date="2021-04" db="EMBL/GenBank/DDBJ databases">
        <title>Draft genome sequence data of methanotrophic Methylovulum sp. strain S1L and Methylomonas sp. strain S2AM isolated from boreal lake water columns.</title>
        <authorList>
            <person name="Rissanen A.J."/>
            <person name="Mangayil R."/>
            <person name="Svenning M.M."/>
            <person name="Khanongnuch R."/>
        </authorList>
    </citation>
    <scope>NUCLEOTIDE SEQUENCE</scope>
    <source>
        <strain evidence="1">S2AM</strain>
    </source>
</reference>
<evidence type="ECO:0000313" key="2">
    <source>
        <dbReference type="Proteomes" id="UP000676649"/>
    </source>
</evidence>
<dbReference type="AlphaFoldDB" id="A0A975RAV2"/>
<keyword evidence="2" id="KW-1185">Reference proteome</keyword>